<dbReference type="GO" id="GO:0000723">
    <property type="term" value="P:telomere maintenance"/>
    <property type="evidence" value="ECO:0007669"/>
    <property type="project" value="TreeGrafter"/>
</dbReference>
<evidence type="ECO:0000256" key="1">
    <source>
        <dbReference type="ARBA" id="ARBA00001936"/>
    </source>
</evidence>
<reference evidence="21" key="1">
    <citation type="submission" date="2016-11" db="EMBL/GenBank/DDBJ databases">
        <authorList>
            <person name="Guldener U."/>
        </authorList>
    </citation>
    <scope>NUCLEOTIDE SEQUENCE [LARGE SCALE GENOMIC DNA]</scope>
</reference>
<evidence type="ECO:0000256" key="9">
    <source>
        <dbReference type="ARBA" id="ARBA00022763"/>
    </source>
</evidence>
<dbReference type="GO" id="GO:0007095">
    <property type="term" value="P:mitotic G2 DNA damage checkpoint signaling"/>
    <property type="evidence" value="ECO:0007669"/>
    <property type="project" value="TreeGrafter"/>
</dbReference>
<evidence type="ECO:0000256" key="18">
    <source>
        <dbReference type="SAM" id="MobiDB-lite"/>
    </source>
</evidence>
<dbReference type="Proteomes" id="UP000183365">
    <property type="component" value="Unassembled WGS sequence"/>
</dbReference>
<feature type="active site" description="Proton donor" evidence="17">
    <location>
        <position position="138"/>
    </location>
</feature>
<keyword evidence="5" id="KW-0158">Chromosome</keyword>
<evidence type="ECO:0000256" key="13">
    <source>
        <dbReference type="ARBA" id="ARBA00023211"/>
    </source>
</evidence>
<dbReference type="GO" id="GO:0006303">
    <property type="term" value="P:double-strand break repair via nonhomologous end joining"/>
    <property type="evidence" value="ECO:0007669"/>
    <property type="project" value="TreeGrafter"/>
</dbReference>
<dbReference type="GO" id="GO:0008296">
    <property type="term" value="F:3'-5'-DNA exonuclease activity"/>
    <property type="evidence" value="ECO:0007669"/>
    <property type="project" value="InterPro"/>
</dbReference>
<keyword evidence="21" id="KW-1185">Reference proteome</keyword>
<dbReference type="EMBL" id="FQNF01000075">
    <property type="protein sequence ID" value="SGZ41032.1"/>
    <property type="molecule type" value="Genomic_DNA"/>
</dbReference>
<keyword evidence="7" id="KW-0479">Metal-binding</keyword>
<dbReference type="AlphaFoldDB" id="A0A1L0B3G9"/>
<evidence type="ECO:0000256" key="11">
    <source>
        <dbReference type="ARBA" id="ARBA00022839"/>
    </source>
</evidence>
<dbReference type="PANTHER" id="PTHR10139:SF1">
    <property type="entry name" value="DOUBLE-STRAND BREAK REPAIR PROTEIN MRE11"/>
    <property type="match status" value="1"/>
</dbReference>
<evidence type="ECO:0000256" key="2">
    <source>
        <dbReference type="ARBA" id="ARBA00004123"/>
    </source>
</evidence>
<dbReference type="GO" id="GO:0035861">
    <property type="term" value="C:site of double-strand break"/>
    <property type="evidence" value="ECO:0007669"/>
    <property type="project" value="TreeGrafter"/>
</dbReference>
<evidence type="ECO:0000256" key="15">
    <source>
        <dbReference type="ARBA" id="ARBA00023254"/>
    </source>
</evidence>
<dbReference type="PIRSF" id="PIRSF000882">
    <property type="entry name" value="DSB_repair_MRE11"/>
    <property type="match status" value="1"/>
</dbReference>
<dbReference type="GO" id="GO:0097552">
    <property type="term" value="P:mitochondrial double-strand break repair via homologous recombination"/>
    <property type="evidence" value="ECO:0007669"/>
    <property type="project" value="TreeGrafter"/>
</dbReference>
<evidence type="ECO:0000256" key="5">
    <source>
        <dbReference type="ARBA" id="ARBA00022454"/>
    </source>
</evidence>
<dbReference type="GO" id="GO:0000014">
    <property type="term" value="F:single-stranded DNA endodeoxyribonuclease activity"/>
    <property type="evidence" value="ECO:0007669"/>
    <property type="project" value="TreeGrafter"/>
</dbReference>
<comment type="similarity">
    <text evidence="4 16">Belongs to the MRE11/RAD32 family.</text>
</comment>
<evidence type="ECO:0000256" key="7">
    <source>
        <dbReference type="ARBA" id="ARBA00022723"/>
    </source>
</evidence>
<keyword evidence="8 16" id="KW-0255">Endonuclease</keyword>
<comment type="subcellular location">
    <subcellularLocation>
        <location evidence="3">Chromosome</location>
    </subcellularLocation>
    <subcellularLocation>
        <location evidence="2 16">Nucleus</location>
    </subcellularLocation>
</comment>
<dbReference type="OrthoDB" id="3971887at2759"/>
<name>A0A1L0B3G9_9ASCO</name>
<keyword evidence="13 16" id="KW-0464">Manganese</keyword>
<keyword evidence="12 16" id="KW-0234">DNA repair</keyword>
<feature type="domain" description="Mre11 DNA-binding" evidence="19">
    <location>
        <begin position="307"/>
        <end position="498"/>
    </location>
</feature>
<dbReference type="InterPro" id="IPR041796">
    <property type="entry name" value="Mre11_N"/>
</dbReference>
<dbReference type="CDD" id="cd00840">
    <property type="entry name" value="MPP_Mre11_N"/>
    <property type="match status" value="1"/>
</dbReference>
<dbReference type="InterPro" id="IPR007281">
    <property type="entry name" value="Mre11_DNA-bd"/>
</dbReference>
<sequence length="758" mass="87533">MHDIFDSKYQGFVKSHMDIPQDIDDSTFRIMITTDNHIGYKETDSYIDTDSYENFKEVIEICNRIGNIDFMLNSGDLFHDNYFSSKNLNFITDLLVNNCLNDNPITFKTEHKPDNLYLNYNDENVNVGLPIFIINGNHDFGNSTGTENVSILKILSNLRLINYLGNFNITDKEDLEIEPVILSKGSTRLNLYGLSNIKEERLNKLIRNNQLSFLTNDEVTSNGLNVLLLHQNRSLNLNKTYLNENLLPEFFDLLLWGHEHECIQELTYNSSKNFNILQPGSTVQTSFHESELKDKCCFLMDFKDNKYTIYPIPLENTRPMCVRNMVLADLNVPRDIEYITKIVVDAIESMIEEVERNNHVKYLKKKEHIDRIKNGDYHLKTANPHGDIDLEHKKKLPLIRLKLDYTGYEVISFRSINNRFIGRVANPKSVLQLTKKSVRRYKTEMNQISTDAVTGDIDVEEAKKNKLSTNDHLVAIIRKTFNKDKQLIALDENNLLDFFSSNLSNSIAESKLNLDRFIKKEVDRATAALVESTKDEIKKVSLRNLTEENIDLQDQPLLADTKDYKRLLKNVSSLMNKQLKSQKFEPVKRNATDDLQKDNKSEKNVGINAKNVDQNYQSLKKQVKRNIKKVNILSSDSDVSLINSEGEDAEINDFKIIKKTDKKILLNDENSPVDLELIVSDEPAEKNDEPELIISDDESLHILNENDLKKPIDNKDSKKQNLEPFLKSTENNQFLKPKYEAPTRRKVQHIKILSSDSE</sequence>
<dbReference type="VEuPathDB" id="FungiDB:HGUI_03232"/>
<dbReference type="Gene3D" id="3.60.21.10">
    <property type="match status" value="1"/>
</dbReference>
<dbReference type="GO" id="GO:0042138">
    <property type="term" value="P:meiotic DNA double-strand break formation"/>
    <property type="evidence" value="ECO:0007669"/>
    <property type="project" value="TreeGrafter"/>
</dbReference>
<evidence type="ECO:0000313" key="20">
    <source>
        <dbReference type="EMBL" id="SGZ41032.1"/>
    </source>
</evidence>
<evidence type="ECO:0000256" key="6">
    <source>
        <dbReference type="ARBA" id="ARBA00022722"/>
    </source>
</evidence>
<proteinExistence type="inferred from homology"/>
<dbReference type="InterPro" id="IPR004843">
    <property type="entry name" value="Calcineurin-like_PHP"/>
</dbReference>
<protein>
    <recommendedName>
        <fullName evidence="16">Double-strand break repair protein</fullName>
    </recommendedName>
</protein>
<evidence type="ECO:0000256" key="12">
    <source>
        <dbReference type="ARBA" id="ARBA00023204"/>
    </source>
</evidence>
<dbReference type="Pfam" id="PF04152">
    <property type="entry name" value="Mre11_DNA_bind"/>
    <property type="match status" value="1"/>
</dbReference>
<gene>
    <name evidence="20" type="ORF">HGUI_03232</name>
</gene>
<comment type="cofactor">
    <cofactor evidence="1 16">
        <name>Mn(2+)</name>
        <dbReference type="ChEBI" id="CHEBI:29035"/>
    </cofactor>
</comment>
<evidence type="ECO:0000256" key="17">
    <source>
        <dbReference type="PIRSR" id="PIRSR000882-1"/>
    </source>
</evidence>
<evidence type="ECO:0000259" key="19">
    <source>
        <dbReference type="SMART" id="SM01347"/>
    </source>
</evidence>
<dbReference type="SMART" id="SM01347">
    <property type="entry name" value="Mre11_DNA_bind"/>
    <property type="match status" value="1"/>
</dbReference>
<accession>A0A1L0B3G9</accession>
<dbReference type="GO" id="GO:0000724">
    <property type="term" value="P:double-strand break repair via homologous recombination"/>
    <property type="evidence" value="ECO:0007669"/>
    <property type="project" value="TreeGrafter"/>
</dbReference>
<dbReference type="Gene3D" id="3.30.110.110">
    <property type="entry name" value="Mre11, capping domain"/>
    <property type="match status" value="1"/>
</dbReference>
<feature type="compositionally biased region" description="Basic and acidic residues" evidence="18">
    <location>
        <begin position="706"/>
        <end position="721"/>
    </location>
</feature>
<evidence type="ECO:0000256" key="4">
    <source>
        <dbReference type="ARBA" id="ARBA00009028"/>
    </source>
</evidence>
<keyword evidence="14 16" id="KW-0539">Nucleus</keyword>
<dbReference type="InterPro" id="IPR029052">
    <property type="entry name" value="Metallo-depent_PP-like"/>
</dbReference>
<evidence type="ECO:0000256" key="14">
    <source>
        <dbReference type="ARBA" id="ARBA00023242"/>
    </source>
</evidence>
<dbReference type="GO" id="GO:0030870">
    <property type="term" value="C:Mre11 complex"/>
    <property type="evidence" value="ECO:0007669"/>
    <property type="project" value="UniProtKB-UniRule"/>
</dbReference>
<evidence type="ECO:0000256" key="10">
    <source>
        <dbReference type="ARBA" id="ARBA00022801"/>
    </source>
</evidence>
<organism evidence="20 21">
    <name type="scientific">Hanseniaspora guilliermondii</name>
    <dbReference type="NCBI Taxonomy" id="56406"/>
    <lineage>
        <taxon>Eukaryota</taxon>
        <taxon>Fungi</taxon>
        <taxon>Dikarya</taxon>
        <taxon>Ascomycota</taxon>
        <taxon>Saccharomycotina</taxon>
        <taxon>Saccharomycetes</taxon>
        <taxon>Saccharomycodales</taxon>
        <taxon>Saccharomycodaceae</taxon>
        <taxon>Hanseniaspora</taxon>
    </lineage>
</organism>
<comment type="function">
    <text evidence="16">Core component of the MRN complex, which plays a central role in double-strand break (DSB) repair, DNA recombination, maintenance of telomere integrity and meiosis. The MRN complex is involved in the repair of DNA double-strand breaks (DSBs) via homologous recombination (HR), an error-free mechanism which primarily occurs during S and G2 phases. The complex (1) mediates the end resection of damaged DNA, which generates proper single-stranded DNA, a key initial steps in HR, and is (2) required for the recruitment of other repair factors and efficient activation of ATM and ATR upon DNA damage. Within the MRN complex, MRE11 possesses both single-strand endonuclease activity and double-strand-specific 3'-5' exonuclease activity. MRE11 first endonucleolytically cleaves the 5' strand at DNA DSB ends to prevent non-homologous end joining (NHEJ) and licence HR. It then generates a single-stranded DNA gap via 3' to 5' exonucleolytic degradation, which is required for single-strand invasion and recombination.</text>
</comment>
<dbReference type="GO" id="GO:0030145">
    <property type="term" value="F:manganese ion binding"/>
    <property type="evidence" value="ECO:0007669"/>
    <property type="project" value="UniProtKB-UniRule"/>
</dbReference>
<keyword evidence="6 16" id="KW-0540">Nuclease</keyword>
<evidence type="ECO:0000313" key="21">
    <source>
        <dbReference type="Proteomes" id="UP000183365"/>
    </source>
</evidence>
<keyword evidence="10 16" id="KW-0378">Hydrolase</keyword>
<dbReference type="Pfam" id="PF00149">
    <property type="entry name" value="Metallophos"/>
    <property type="match status" value="1"/>
</dbReference>
<evidence type="ECO:0000256" key="3">
    <source>
        <dbReference type="ARBA" id="ARBA00004286"/>
    </source>
</evidence>
<keyword evidence="9 16" id="KW-0227">DNA damage</keyword>
<dbReference type="PANTHER" id="PTHR10139">
    <property type="entry name" value="DOUBLE-STRAND BREAK REPAIR PROTEIN MRE11"/>
    <property type="match status" value="1"/>
</dbReference>
<dbReference type="SUPFAM" id="SSF56300">
    <property type="entry name" value="Metallo-dependent phosphatases"/>
    <property type="match status" value="1"/>
</dbReference>
<keyword evidence="15 16" id="KW-0469">Meiosis</keyword>
<evidence type="ECO:0000256" key="16">
    <source>
        <dbReference type="PIRNR" id="PIRNR000882"/>
    </source>
</evidence>
<keyword evidence="11 16" id="KW-0269">Exonuclease</keyword>
<feature type="region of interest" description="Disordered" evidence="18">
    <location>
        <begin position="706"/>
        <end position="740"/>
    </location>
</feature>
<dbReference type="InterPro" id="IPR003701">
    <property type="entry name" value="Mre11"/>
</dbReference>
<evidence type="ECO:0000256" key="8">
    <source>
        <dbReference type="ARBA" id="ARBA00022759"/>
    </source>
</evidence>
<dbReference type="InterPro" id="IPR038487">
    <property type="entry name" value="Mre11_capping_dom"/>
</dbReference>